<organism evidence="1 2">
    <name type="scientific">Pectobacterium phage vB_PcaM_CBB</name>
    <dbReference type="NCBI Taxonomy" id="2772511"/>
    <lineage>
        <taxon>Viruses</taxon>
        <taxon>Duplodnaviria</taxon>
        <taxon>Heunggongvirae</taxon>
        <taxon>Uroviricota</taxon>
        <taxon>Caudoviricetes</taxon>
        <taxon>Mimasvirus</taxon>
        <taxon>Mimasvirus CBB</taxon>
    </lineage>
</organism>
<name>A0A1L2CVB5_9CAUD</name>
<evidence type="ECO:0000313" key="1">
    <source>
        <dbReference type="EMBL" id="AMM43954.1"/>
    </source>
</evidence>
<gene>
    <name evidence="1" type="ORF">CBB_391</name>
</gene>
<proteinExistence type="predicted"/>
<sequence>MSNILGFKELLDKFFKHDAVLRKTVNRSTACYFKFGVQEHLEVKITEHGLVEFKYKPNVYDHYHLNYDIKNDSLIRYKTSVSYAGQNHNRAAPQNELVLRNLKRLCTEEGFFQEMTRQDLTNLEEADIIRFLDLVDKIIKIRNEANDKAST</sequence>
<keyword evidence="2" id="KW-1185">Reference proteome</keyword>
<protein>
    <submittedName>
        <fullName evidence="1">Uncharacterized protein</fullName>
    </submittedName>
</protein>
<reference evidence="2" key="1">
    <citation type="submission" date="2016-01" db="EMBL/GenBank/DDBJ databases">
        <title>Isolation and Characterization of Enterobacteria phage CBB.</title>
        <authorList>
            <person name="Buttimer C.T.H."/>
            <person name="Hendrix H."/>
            <person name="Alexandre H."/>
            <person name="O'Mahony J."/>
            <person name="Lavigne R."/>
            <person name="Coffey A."/>
        </authorList>
    </citation>
    <scope>NUCLEOTIDE SEQUENCE [LARGE SCALE GENOMIC DNA]</scope>
</reference>
<dbReference type="EMBL" id="KU574722">
    <property type="protein sequence ID" value="AMM43954.1"/>
    <property type="molecule type" value="Genomic_DNA"/>
</dbReference>
<evidence type="ECO:0000313" key="2">
    <source>
        <dbReference type="Proteomes" id="UP000223891"/>
    </source>
</evidence>
<dbReference type="Proteomes" id="UP000223891">
    <property type="component" value="Segment"/>
</dbReference>
<accession>A0A1L2CVB5</accession>